<accession>A0A917WXZ0</accession>
<proteinExistence type="predicted"/>
<name>A0A917WXZ0_9BACI</name>
<evidence type="ECO:0000313" key="1">
    <source>
        <dbReference type="EMBL" id="GGM38315.1"/>
    </source>
</evidence>
<gene>
    <name evidence="1" type="ORF">GCM10011351_25560</name>
</gene>
<comment type="caution">
    <text evidence="1">The sequence shown here is derived from an EMBL/GenBank/DDBJ whole genome shotgun (WGS) entry which is preliminary data.</text>
</comment>
<evidence type="ECO:0000313" key="2">
    <source>
        <dbReference type="Proteomes" id="UP000618460"/>
    </source>
</evidence>
<dbReference type="Proteomes" id="UP000618460">
    <property type="component" value="Unassembled WGS sequence"/>
</dbReference>
<sequence length="71" mass="8060">MVKIIPNQNVKVDYFDNQLKSKDGQLQSNISPYTQIVLINGQPFSSTLTNRNLVVVYCPVTKKCPCQNYPL</sequence>
<reference evidence="1" key="1">
    <citation type="journal article" date="2014" name="Int. J. Syst. Evol. Microbiol.">
        <title>Complete genome sequence of Corynebacterium casei LMG S-19264T (=DSM 44701T), isolated from a smear-ripened cheese.</title>
        <authorList>
            <consortium name="US DOE Joint Genome Institute (JGI-PGF)"/>
            <person name="Walter F."/>
            <person name="Albersmeier A."/>
            <person name="Kalinowski J."/>
            <person name="Ruckert C."/>
        </authorList>
    </citation>
    <scope>NUCLEOTIDE SEQUENCE</scope>
    <source>
        <strain evidence="1">CGMCC 1.6333</strain>
    </source>
</reference>
<reference evidence="1" key="2">
    <citation type="submission" date="2020-09" db="EMBL/GenBank/DDBJ databases">
        <authorList>
            <person name="Sun Q."/>
            <person name="Zhou Y."/>
        </authorList>
    </citation>
    <scope>NUCLEOTIDE SEQUENCE</scope>
    <source>
        <strain evidence="1">CGMCC 1.6333</strain>
    </source>
</reference>
<organism evidence="1 2">
    <name type="scientific">Paraliobacillus quinghaiensis</name>
    <dbReference type="NCBI Taxonomy" id="470815"/>
    <lineage>
        <taxon>Bacteria</taxon>
        <taxon>Bacillati</taxon>
        <taxon>Bacillota</taxon>
        <taxon>Bacilli</taxon>
        <taxon>Bacillales</taxon>
        <taxon>Bacillaceae</taxon>
        <taxon>Paraliobacillus</taxon>
    </lineage>
</organism>
<dbReference type="EMBL" id="BMLG01000017">
    <property type="protein sequence ID" value="GGM38315.1"/>
    <property type="molecule type" value="Genomic_DNA"/>
</dbReference>
<dbReference type="AlphaFoldDB" id="A0A917WXZ0"/>
<keyword evidence="2" id="KW-1185">Reference proteome</keyword>
<protein>
    <submittedName>
        <fullName evidence="1">Uncharacterized protein</fullName>
    </submittedName>
</protein>